<dbReference type="InterPro" id="IPR000032">
    <property type="entry name" value="HPr-like"/>
</dbReference>
<keyword evidence="7" id="KW-1185">Reference proteome</keyword>
<dbReference type="SUPFAM" id="SSF55594">
    <property type="entry name" value="HPr-like"/>
    <property type="match status" value="1"/>
</dbReference>
<keyword evidence="4" id="KW-0598">Phosphotransferase system</keyword>
<dbReference type="AlphaFoldDB" id="A0A1L3GKD6"/>
<dbReference type="Gene3D" id="3.30.1340.10">
    <property type="entry name" value="HPr-like"/>
    <property type="match status" value="1"/>
</dbReference>
<dbReference type="PRINTS" id="PR00107">
    <property type="entry name" value="PHOSPHOCPHPR"/>
</dbReference>
<organism evidence="6 7">
    <name type="scientific">Syntrophotalea acetylenica</name>
    <name type="common">Pelobacter acetylenicus</name>
    <dbReference type="NCBI Taxonomy" id="29542"/>
    <lineage>
        <taxon>Bacteria</taxon>
        <taxon>Pseudomonadati</taxon>
        <taxon>Thermodesulfobacteriota</taxon>
        <taxon>Desulfuromonadia</taxon>
        <taxon>Desulfuromonadales</taxon>
        <taxon>Syntrophotaleaceae</taxon>
        <taxon>Syntrophotalea</taxon>
    </lineage>
</organism>
<proteinExistence type="inferred from homology"/>
<sequence>MEKQSFIIVNKLGLHARAAALFVKTAARFEAEVTVSKDGEEVSGKSIMGILMLAAAQGTHIEVTTSGPDACQAMESLGQLIQDGFGEQ</sequence>
<accession>A0A1L3GKD6</accession>
<dbReference type="InterPro" id="IPR050399">
    <property type="entry name" value="HPr"/>
</dbReference>
<dbReference type="GO" id="GO:0005737">
    <property type="term" value="C:cytoplasm"/>
    <property type="evidence" value="ECO:0007669"/>
    <property type="project" value="UniProtKB-SubCell"/>
</dbReference>
<name>A0A1L3GKD6_SYNAC</name>
<reference evidence="6 7" key="1">
    <citation type="journal article" date="2017" name="Genome Announc.">
        <title>Complete Genome Sequences of Two Acetylene-Fermenting Pelobacter acetylenicus Strains.</title>
        <authorList>
            <person name="Sutton J.M."/>
            <person name="Baesman S.M."/>
            <person name="Fierst J.L."/>
            <person name="Poret-Peterson A.T."/>
            <person name="Oremland R.S."/>
            <person name="Dunlap D.S."/>
            <person name="Akob D.M."/>
        </authorList>
    </citation>
    <scope>NUCLEOTIDE SEQUENCE [LARGE SCALE GENOMIC DNA]</scope>
    <source>
        <strain evidence="6 7">DSM 3247</strain>
    </source>
</reference>
<dbReference type="Pfam" id="PF00381">
    <property type="entry name" value="PTS-HPr"/>
    <property type="match status" value="1"/>
</dbReference>
<evidence type="ECO:0000256" key="2">
    <source>
        <dbReference type="ARBA" id="ARBA00010736"/>
    </source>
</evidence>
<dbReference type="Proteomes" id="UP000182264">
    <property type="component" value="Chromosome"/>
</dbReference>
<dbReference type="GO" id="GO:0009401">
    <property type="term" value="P:phosphoenolpyruvate-dependent sugar phosphotransferase system"/>
    <property type="evidence" value="ECO:0007669"/>
    <property type="project" value="UniProtKB-KW"/>
</dbReference>
<comment type="similarity">
    <text evidence="2">Belongs to the HPr family.</text>
</comment>
<dbReference type="CDD" id="cd00367">
    <property type="entry name" value="PTS-HPr_like"/>
    <property type="match status" value="1"/>
</dbReference>
<dbReference type="InterPro" id="IPR002114">
    <property type="entry name" value="PTS_HPr_Ser_P_site"/>
</dbReference>
<dbReference type="PANTHER" id="PTHR33705:SF2">
    <property type="entry name" value="PHOSPHOCARRIER PROTEIN NPR"/>
    <property type="match status" value="1"/>
</dbReference>
<protein>
    <submittedName>
        <fullName evidence="6">Phosphocarrier protein HPr</fullName>
    </submittedName>
</protein>
<comment type="subcellular location">
    <subcellularLocation>
        <location evidence="1">Cytoplasm</location>
    </subcellularLocation>
</comment>
<dbReference type="InterPro" id="IPR035895">
    <property type="entry name" value="HPr-like_sf"/>
</dbReference>
<dbReference type="RefSeq" id="WP_072288206.1">
    <property type="nucleotide sequence ID" value="NZ_CP015455.1"/>
</dbReference>
<evidence type="ECO:0000313" key="6">
    <source>
        <dbReference type="EMBL" id="APG26384.1"/>
    </source>
</evidence>
<feature type="domain" description="HPr" evidence="5">
    <location>
        <begin position="1"/>
        <end position="88"/>
    </location>
</feature>
<dbReference type="PANTHER" id="PTHR33705">
    <property type="entry name" value="PHOSPHOCARRIER PROTEIN HPR"/>
    <property type="match status" value="1"/>
</dbReference>
<evidence type="ECO:0000256" key="3">
    <source>
        <dbReference type="ARBA" id="ARBA00022490"/>
    </source>
</evidence>
<dbReference type="KEGG" id="pace:A6070_08395"/>
<gene>
    <name evidence="6" type="ORF">A7E75_14360</name>
</gene>
<evidence type="ECO:0000313" key="7">
    <source>
        <dbReference type="Proteomes" id="UP000182264"/>
    </source>
</evidence>
<dbReference type="EMBL" id="CP015518">
    <property type="protein sequence ID" value="APG26384.1"/>
    <property type="molecule type" value="Genomic_DNA"/>
</dbReference>
<keyword evidence="3" id="KW-0963">Cytoplasm</keyword>
<evidence type="ECO:0000256" key="1">
    <source>
        <dbReference type="ARBA" id="ARBA00004496"/>
    </source>
</evidence>
<dbReference type="PROSITE" id="PS00369">
    <property type="entry name" value="PTS_HPR_HIS"/>
    <property type="match status" value="1"/>
</dbReference>
<evidence type="ECO:0000259" key="5">
    <source>
        <dbReference type="PROSITE" id="PS51350"/>
    </source>
</evidence>
<dbReference type="PROSITE" id="PS00589">
    <property type="entry name" value="PTS_HPR_SER"/>
    <property type="match status" value="1"/>
</dbReference>
<dbReference type="InterPro" id="IPR001020">
    <property type="entry name" value="PTS_HPr_His_P_site"/>
</dbReference>
<dbReference type="PROSITE" id="PS51350">
    <property type="entry name" value="PTS_HPR_DOM"/>
    <property type="match status" value="1"/>
</dbReference>
<dbReference type="NCBIfam" id="TIGR01003">
    <property type="entry name" value="PTS_HPr_family"/>
    <property type="match status" value="1"/>
</dbReference>
<dbReference type="OrthoDB" id="9798965at2"/>
<evidence type="ECO:0000256" key="4">
    <source>
        <dbReference type="ARBA" id="ARBA00022683"/>
    </source>
</evidence>
<dbReference type="STRING" id="29542.A6070_08395"/>